<comment type="caution">
    <text evidence="2">The sequence shown here is derived from an EMBL/GenBank/DDBJ whole genome shotgun (WGS) entry which is preliminary data.</text>
</comment>
<dbReference type="EMBL" id="JBBPEH010000004">
    <property type="protein sequence ID" value="KAK7539306.1"/>
    <property type="molecule type" value="Genomic_DNA"/>
</dbReference>
<gene>
    <name evidence="2" type="ORF">J3D65DRAFT_275653</name>
</gene>
<evidence type="ECO:0000313" key="3">
    <source>
        <dbReference type="Proteomes" id="UP001360953"/>
    </source>
</evidence>
<keyword evidence="3" id="KW-1185">Reference proteome</keyword>
<evidence type="ECO:0000313" key="2">
    <source>
        <dbReference type="EMBL" id="KAK7539306.1"/>
    </source>
</evidence>
<feature type="region of interest" description="Disordered" evidence="1">
    <location>
        <begin position="18"/>
        <end position="53"/>
    </location>
</feature>
<reference evidence="2 3" key="1">
    <citation type="submission" date="2024-04" db="EMBL/GenBank/DDBJ databases">
        <title>Phyllosticta paracitricarpa is synonymous to the EU quarantine fungus P. citricarpa based on phylogenomic analyses.</title>
        <authorList>
            <consortium name="Lawrence Berkeley National Laboratory"/>
            <person name="Van ingen-buijs V.A."/>
            <person name="Van westerhoven A.C."/>
            <person name="Haridas S."/>
            <person name="Skiadas P."/>
            <person name="Martin F."/>
            <person name="Groenewald J.Z."/>
            <person name="Crous P.W."/>
            <person name="Seidl M.F."/>
        </authorList>
    </citation>
    <scope>NUCLEOTIDE SEQUENCE [LARGE SCALE GENOMIC DNA]</scope>
    <source>
        <strain evidence="2 3">CPC 17464</strain>
    </source>
</reference>
<evidence type="ECO:0000256" key="1">
    <source>
        <dbReference type="SAM" id="MobiDB-lite"/>
    </source>
</evidence>
<protein>
    <submittedName>
        <fullName evidence="2">Uncharacterized protein</fullName>
    </submittedName>
</protein>
<dbReference type="Proteomes" id="UP001360953">
    <property type="component" value="Unassembled WGS sequence"/>
</dbReference>
<accession>A0ABR1LVW0</accession>
<proteinExistence type="predicted"/>
<dbReference type="GeneID" id="92027912"/>
<name>A0ABR1LVW0_9PEZI</name>
<sequence length="189" mass="21094">MDRPASSLSLLLAAFPPPRLNQRHSTTPRFYPTPKKHSPTKPRDLGNSPSTSLSQIYGRREKHRCRICILLDPSSPLGPAHSAHFYHITHPVFIVYFFRATPAVLIAGSLSCDSYPLINVVDQFRATFQKGPCETFHDIALLLARRRYGGGGGGAESPNTYERRHATRKRHSHDLVSPTLEDCRSLAVP</sequence>
<dbReference type="RefSeq" id="XP_066656577.1">
    <property type="nucleotide sequence ID" value="XM_066795006.1"/>
</dbReference>
<organism evidence="2 3">
    <name type="scientific">Phyllosticta citribraziliensis</name>
    <dbReference type="NCBI Taxonomy" id="989973"/>
    <lineage>
        <taxon>Eukaryota</taxon>
        <taxon>Fungi</taxon>
        <taxon>Dikarya</taxon>
        <taxon>Ascomycota</taxon>
        <taxon>Pezizomycotina</taxon>
        <taxon>Dothideomycetes</taxon>
        <taxon>Dothideomycetes incertae sedis</taxon>
        <taxon>Botryosphaeriales</taxon>
        <taxon>Phyllostictaceae</taxon>
        <taxon>Phyllosticta</taxon>
    </lineage>
</organism>
<feature type="region of interest" description="Disordered" evidence="1">
    <location>
        <begin position="151"/>
        <end position="173"/>
    </location>
</feature>